<reference evidence="2" key="1">
    <citation type="journal article" date="2021" name="J Fungi (Basel)">
        <title>Virulence traits and population genomics of the black yeast Aureobasidium melanogenum.</title>
        <authorList>
            <person name="Cernosa A."/>
            <person name="Sun X."/>
            <person name="Gostincar C."/>
            <person name="Fang C."/>
            <person name="Gunde-Cimerman N."/>
            <person name="Song Z."/>
        </authorList>
    </citation>
    <scope>NUCLEOTIDE SEQUENCE</scope>
    <source>
        <strain evidence="2">EXF-9911</strain>
    </source>
</reference>
<dbReference type="AlphaFoldDB" id="A0A9P8J1B3"/>
<dbReference type="EMBL" id="JAHFXF010001054">
    <property type="protein sequence ID" value="KAG9677675.1"/>
    <property type="molecule type" value="Genomic_DNA"/>
</dbReference>
<sequence length="76" mass="8664">MVNTSLTKLEPGGCTPDKQTGKMSKEAYDNAEERHDLDYFKNMLDEFKKSSSRSRAQALQTPDLKKHKSIDSLFKP</sequence>
<proteinExistence type="predicted"/>
<name>A0A9P8J1B3_AURME</name>
<evidence type="ECO:0000256" key="1">
    <source>
        <dbReference type="SAM" id="MobiDB-lite"/>
    </source>
</evidence>
<dbReference type="Proteomes" id="UP000779574">
    <property type="component" value="Unassembled WGS sequence"/>
</dbReference>
<comment type="caution">
    <text evidence="2">The sequence shown here is derived from an EMBL/GenBank/DDBJ whole genome shotgun (WGS) entry which is preliminary data.</text>
</comment>
<gene>
    <name evidence="2" type="ORF">KCU76_g15707</name>
</gene>
<reference evidence="2" key="2">
    <citation type="submission" date="2021-08" db="EMBL/GenBank/DDBJ databases">
        <authorList>
            <person name="Gostincar C."/>
            <person name="Sun X."/>
            <person name="Song Z."/>
            <person name="Gunde-Cimerman N."/>
        </authorList>
    </citation>
    <scope>NUCLEOTIDE SEQUENCE</scope>
    <source>
        <strain evidence="2">EXF-9911</strain>
    </source>
</reference>
<feature type="region of interest" description="Disordered" evidence="1">
    <location>
        <begin position="1"/>
        <end position="26"/>
    </location>
</feature>
<protein>
    <submittedName>
        <fullName evidence="2">Uncharacterized protein</fullName>
    </submittedName>
</protein>
<feature type="non-terminal residue" evidence="2">
    <location>
        <position position="76"/>
    </location>
</feature>
<dbReference type="OrthoDB" id="10444558at2759"/>
<evidence type="ECO:0000313" key="3">
    <source>
        <dbReference type="Proteomes" id="UP000779574"/>
    </source>
</evidence>
<evidence type="ECO:0000313" key="2">
    <source>
        <dbReference type="EMBL" id="KAG9677675.1"/>
    </source>
</evidence>
<accession>A0A9P8J1B3</accession>
<feature type="region of interest" description="Disordered" evidence="1">
    <location>
        <begin position="50"/>
        <end position="76"/>
    </location>
</feature>
<organism evidence="2 3">
    <name type="scientific">Aureobasidium melanogenum</name>
    <name type="common">Aureobasidium pullulans var. melanogenum</name>
    <dbReference type="NCBI Taxonomy" id="46634"/>
    <lineage>
        <taxon>Eukaryota</taxon>
        <taxon>Fungi</taxon>
        <taxon>Dikarya</taxon>
        <taxon>Ascomycota</taxon>
        <taxon>Pezizomycotina</taxon>
        <taxon>Dothideomycetes</taxon>
        <taxon>Dothideomycetidae</taxon>
        <taxon>Dothideales</taxon>
        <taxon>Saccotheciaceae</taxon>
        <taxon>Aureobasidium</taxon>
    </lineage>
</organism>